<gene>
    <name evidence="2" type="ORF">AVDCRST_MAG68-997</name>
</gene>
<proteinExistence type="predicted"/>
<protein>
    <submittedName>
        <fullName evidence="2">Uncharacterized protein</fullName>
    </submittedName>
</protein>
<feature type="region of interest" description="Disordered" evidence="1">
    <location>
        <begin position="17"/>
        <end position="44"/>
    </location>
</feature>
<accession>A0A6J4KJE6</accession>
<sequence>MGERVYLAAERVETRAARTRHGAGRAGPNLSRRNVIRGTSAGGTGSQVRRLDGFLFIH</sequence>
<name>A0A6J4KJE6_9BACT</name>
<reference evidence="2" key="1">
    <citation type="submission" date="2020-02" db="EMBL/GenBank/DDBJ databases">
        <authorList>
            <person name="Meier V. D."/>
        </authorList>
    </citation>
    <scope>NUCLEOTIDE SEQUENCE</scope>
    <source>
        <strain evidence="2">AVDCRST_MAG68</strain>
    </source>
</reference>
<dbReference type="EMBL" id="CADCTW010000055">
    <property type="protein sequence ID" value="CAA9307896.1"/>
    <property type="molecule type" value="Genomic_DNA"/>
</dbReference>
<organism evidence="2">
    <name type="scientific">uncultured Gemmatimonadota bacterium</name>
    <dbReference type="NCBI Taxonomy" id="203437"/>
    <lineage>
        <taxon>Bacteria</taxon>
        <taxon>Pseudomonadati</taxon>
        <taxon>Gemmatimonadota</taxon>
        <taxon>environmental samples</taxon>
    </lineage>
</organism>
<dbReference type="AlphaFoldDB" id="A0A6J4KJE6"/>
<evidence type="ECO:0000313" key="2">
    <source>
        <dbReference type="EMBL" id="CAA9307896.1"/>
    </source>
</evidence>
<evidence type="ECO:0000256" key="1">
    <source>
        <dbReference type="SAM" id="MobiDB-lite"/>
    </source>
</evidence>